<evidence type="ECO:0000313" key="1">
    <source>
        <dbReference type="EMBL" id="SVB49394.1"/>
    </source>
</evidence>
<name>A0A382EH46_9ZZZZ</name>
<reference evidence="1" key="1">
    <citation type="submission" date="2018-05" db="EMBL/GenBank/DDBJ databases">
        <authorList>
            <person name="Lanie J.A."/>
            <person name="Ng W.-L."/>
            <person name="Kazmierczak K.M."/>
            <person name="Andrzejewski T.M."/>
            <person name="Davidsen T.M."/>
            <person name="Wayne K.J."/>
            <person name="Tettelin H."/>
            <person name="Glass J.I."/>
            <person name="Rusch D."/>
            <person name="Podicherti R."/>
            <person name="Tsui H.-C.T."/>
            <person name="Winkler M.E."/>
        </authorList>
    </citation>
    <scope>NUCLEOTIDE SEQUENCE</scope>
</reference>
<gene>
    <name evidence="1" type="ORF">METZ01_LOCUS202248</name>
</gene>
<proteinExistence type="predicted"/>
<sequence length="95" mass="11192">MYLGETKKKVKYKRKSKKGVEHEYFRYKTMISLRCDNCNITFTRSRGSMDPKRLNNNYFHVCSNCNNKTFAQKKGIEKKQMWNLSASSDLPVGKL</sequence>
<accession>A0A382EH46</accession>
<organism evidence="1">
    <name type="scientific">marine metagenome</name>
    <dbReference type="NCBI Taxonomy" id="408172"/>
    <lineage>
        <taxon>unclassified sequences</taxon>
        <taxon>metagenomes</taxon>
        <taxon>ecological metagenomes</taxon>
    </lineage>
</organism>
<dbReference type="AlphaFoldDB" id="A0A382EH46"/>
<dbReference type="EMBL" id="UINC01044229">
    <property type="protein sequence ID" value="SVB49394.1"/>
    <property type="molecule type" value="Genomic_DNA"/>
</dbReference>
<protein>
    <submittedName>
        <fullName evidence="1">Uncharacterized protein</fullName>
    </submittedName>
</protein>